<dbReference type="EMBL" id="AUZX01003368">
    <property type="protein sequence ID" value="EQD74083.1"/>
    <property type="molecule type" value="Genomic_DNA"/>
</dbReference>
<dbReference type="Gene3D" id="3.30.930.10">
    <property type="entry name" value="Bira Bifunctional Protein, Domain 2"/>
    <property type="match status" value="1"/>
</dbReference>
<dbReference type="InterPro" id="IPR045864">
    <property type="entry name" value="aa-tRNA-synth_II/BPL/LPL"/>
</dbReference>
<gene>
    <name evidence="2" type="ORF">B1A_04629</name>
</gene>
<evidence type="ECO:0000259" key="1">
    <source>
        <dbReference type="Pfam" id="PF13393"/>
    </source>
</evidence>
<protein>
    <submittedName>
        <fullName evidence="2">Histidyl-tRNA synthetase</fullName>
    </submittedName>
</protein>
<evidence type="ECO:0000313" key="2">
    <source>
        <dbReference type="EMBL" id="EQD74083.1"/>
    </source>
</evidence>
<name>T1BZW3_9ZZZZ</name>
<dbReference type="InterPro" id="IPR004516">
    <property type="entry name" value="HisRS/HisZ"/>
</dbReference>
<dbReference type="GO" id="GO:0005737">
    <property type="term" value="C:cytoplasm"/>
    <property type="evidence" value="ECO:0007669"/>
    <property type="project" value="InterPro"/>
</dbReference>
<accession>T1BZW3</accession>
<keyword evidence="2" id="KW-0030">Aminoacyl-tRNA synthetase</keyword>
<sequence>MFEKVRGFRDAYPEEMKPRQKIFDLMRQSAIKFCFNQIEIPSLEYLDLYRIKSGDELIGQTYSFIDKGGRELTMVPEATPSVVRMLTARKDIGRPVKWFCMPKLWRYEEPQSGRTREHTQFNADIFGDDSVYADAEVIGLACNILDNIGLKGKYKVRVNSRKLMENILIKLGISDIFRGYSLIDHYKKITKEELEKELVLLSGNSESSNILLDLLESEIPIIELVSRFPEKFIDGNLESVSRLV</sequence>
<dbReference type="PANTHER" id="PTHR43707:SF1">
    <property type="entry name" value="HISTIDINE--TRNA LIGASE, MITOCHONDRIAL-RELATED"/>
    <property type="match status" value="1"/>
</dbReference>
<reference evidence="2" key="1">
    <citation type="submission" date="2013-08" db="EMBL/GenBank/DDBJ databases">
        <authorList>
            <person name="Mendez C."/>
            <person name="Richter M."/>
            <person name="Ferrer M."/>
            <person name="Sanchez J."/>
        </authorList>
    </citation>
    <scope>NUCLEOTIDE SEQUENCE</scope>
</reference>
<organism evidence="2">
    <name type="scientific">mine drainage metagenome</name>
    <dbReference type="NCBI Taxonomy" id="410659"/>
    <lineage>
        <taxon>unclassified sequences</taxon>
        <taxon>metagenomes</taxon>
        <taxon>ecological metagenomes</taxon>
    </lineage>
</organism>
<dbReference type="AlphaFoldDB" id="T1BZW3"/>
<dbReference type="InterPro" id="IPR041715">
    <property type="entry name" value="HisRS-like_core"/>
</dbReference>
<dbReference type="GO" id="GO:0006427">
    <property type="term" value="P:histidyl-tRNA aminoacylation"/>
    <property type="evidence" value="ECO:0007669"/>
    <property type="project" value="TreeGrafter"/>
</dbReference>
<dbReference type="PANTHER" id="PTHR43707">
    <property type="entry name" value="HISTIDYL-TRNA SYNTHETASE"/>
    <property type="match status" value="1"/>
</dbReference>
<proteinExistence type="predicted"/>
<feature type="domain" description="Class II Histidinyl-tRNA synthetase (HisRS)-like catalytic core" evidence="1">
    <location>
        <begin position="7"/>
        <end position="175"/>
    </location>
</feature>
<reference evidence="2" key="2">
    <citation type="journal article" date="2014" name="ISME J.">
        <title>Microbial stratification in low pH oxic and suboxic macroscopic growths along an acid mine drainage.</title>
        <authorList>
            <person name="Mendez-Garcia C."/>
            <person name="Mesa V."/>
            <person name="Sprenger R.R."/>
            <person name="Richter M."/>
            <person name="Diez M.S."/>
            <person name="Solano J."/>
            <person name="Bargiela R."/>
            <person name="Golyshina O.V."/>
            <person name="Manteca A."/>
            <person name="Ramos J.L."/>
            <person name="Gallego J.R."/>
            <person name="Llorente I."/>
            <person name="Martins Dos Santos V.A."/>
            <person name="Jensen O.N."/>
            <person name="Pelaez A.I."/>
            <person name="Sanchez J."/>
            <person name="Ferrer M."/>
        </authorList>
    </citation>
    <scope>NUCLEOTIDE SEQUENCE</scope>
</reference>
<dbReference type="GO" id="GO:0004821">
    <property type="term" value="F:histidine-tRNA ligase activity"/>
    <property type="evidence" value="ECO:0007669"/>
    <property type="project" value="TreeGrafter"/>
</dbReference>
<dbReference type="Pfam" id="PF13393">
    <property type="entry name" value="tRNA-synt_His"/>
    <property type="match status" value="1"/>
</dbReference>
<feature type="non-terminal residue" evidence="2">
    <location>
        <position position="244"/>
    </location>
</feature>
<comment type="caution">
    <text evidence="2">The sequence shown here is derived from an EMBL/GenBank/DDBJ whole genome shotgun (WGS) entry which is preliminary data.</text>
</comment>
<dbReference type="CDD" id="cd00773">
    <property type="entry name" value="HisRS-like_core"/>
    <property type="match status" value="1"/>
</dbReference>
<keyword evidence="2" id="KW-0436">Ligase</keyword>
<dbReference type="SUPFAM" id="SSF55681">
    <property type="entry name" value="Class II aaRS and biotin synthetases"/>
    <property type="match status" value="1"/>
</dbReference>